<dbReference type="KEGG" id="mng:MNEG_14124"/>
<feature type="compositionally biased region" description="Basic and acidic residues" evidence="1">
    <location>
        <begin position="50"/>
        <end position="62"/>
    </location>
</feature>
<dbReference type="Proteomes" id="UP000054498">
    <property type="component" value="Unassembled WGS sequence"/>
</dbReference>
<dbReference type="AlphaFoldDB" id="A0A0D2LQ18"/>
<accession>A0A0D2LQ18</accession>
<sequence length="278" mass="28350">MHESAADYEARQSAYEASLEENIKARERQQQEERLAALREARALREQQDEDYRAALEEDRRKQALRAAGGGGGGGGVASPPANPGLGSSSAPSEAARPGPGATAGPPSERPAPRGRLLGGAAGAPSSDPSHLLRGQGDPRSVGSGGGRGRTASHADGGAEGRAQDAQAEESRLLSLLPPEPSQDAADAITLRVRMPGGPPHARRFLPEQTVADALAWVRCFLSGDASGGGKLNLAAGLFSGAVRPELLLQPAATLGEVAGSARQLTLFAAVGAQRAGG</sequence>
<protein>
    <recommendedName>
        <fullName evidence="4">UBX domain-containing protein</fullName>
    </recommendedName>
</protein>
<name>A0A0D2LQ18_9CHLO</name>
<evidence type="ECO:0008006" key="4">
    <source>
        <dbReference type="Google" id="ProtNLM"/>
    </source>
</evidence>
<dbReference type="InterPro" id="IPR029071">
    <property type="entry name" value="Ubiquitin-like_domsf"/>
</dbReference>
<evidence type="ECO:0000256" key="1">
    <source>
        <dbReference type="SAM" id="MobiDB-lite"/>
    </source>
</evidence>
<feature type="compositionally biased region" description="Gly residues" evidence="1">
    <location>
        <begin position="68"/>
        <end position="77"/>
    </location>
</feature>
<reference evidence="2 3" key="1">
    <citation type="journal article" date="2013" name="BMC Genomics">
        <title>Reconstruction of the lipid metabolism for the microalga Monoraphidium neglectum from its genome sequence reveals characteristics suitable for biofuel production.</title>
        <authorList>
            <person name="Bogen C."/>
            <person name="Al-Dilaimi A."/>
            <person name="Albersmeier A."/>
            <person name="Wichmann J."/>
            <person name="Grundmann M."/>
            <person name="Rupp O."/>
            <person name="Lauersen K.J."/>
            <person name="Blifernez-Klassen O."/>
            <person name="Kalinowski J."/>
            <person name="Goesmann A."/>
            <person name="Mussgnug J.H."/>
            <person name="Kruse O."/>
        </authorList>
    </citation>
    <scope>NUCLEOTIDE SEQUENCE [LARGE SCALE GENOMIC DNA]</scope>
    <source>
        <strain evidence="2 3">SAG 48.87</strain>
    </source>
</reference>
<organism evidence="2 3">
    <name type="scientific">Monoraphidium neglectum</name>
    <dbReference type="NCBI Taxonomy" id="145388"/>
    <lineage>
        <taxon>Eukaryota</taxon>
        <taxon>Viridiplantae</taxon>
        <taxon>Chlorophyta</taxon>
        <taxon>core chlorophytes</taxon>
        <taxon>Chlorophyceae</taxon>
        <taxon>CS clade</taxon>
        <taxon>Sphaeropleales</taxon>
        <taxon>Selenastraceae</taxon>
        <taxon>Monoraphidium</taxon>
    </lineage>
</organism>
<gene>
    <name evidence="2" type="ORF">MNEG_14124</name>
</gene>
<feature type="region of interest" description="Disordered" evidence="1">
    <location>
        <begin position="50"/>
        <end position="182"/>
    </location>
</feature>
<keyword evidence="3" id="KW-1185">Reference proteome</keyword>
<dbReference type="GeneID" id="25731655"/>
<evidence type="ECO:0000313" key="2">
    <source>
        <dbReference type="EMBL" id="KIY93839.1"/>
    </source>
</evidence>
<evidence type="ECO:0000313" key="3">
    <source>
        <dbReference type="Proteomes" id="UP000054498"/>
    </source>
</evidence>
<proteinExistence type="predicted"/>
<dbReference type="SUPFAM" id="SSF54236">
    <property type="entry name" value="Ubiquitin-like"/>
    <property type="match status" value="1"/>
</dbReference>
<feature type="compositionally biased region" description="Low complexity" evidence="1">
    <location>
        <begin position="95"/>
        <end position="107"/>
    </location>
</feature>
<dbReference type="RefSeq" id="XP_013892859.1">
    <property type="nucleotide sequence ID" value="XM_014037405.1"/>
</dbReference>
<dbReference type="EMBL" id="KK104488">
    <property type="protein sequence ID" value="KIY93839.1"/>
    <property type="molecule type" value="Genomic_DNA"/>
</dbReference>